<dbReference type="EMBL" id="WBNM01034927">
    <property type="protein sequence ID" value="NXP79972.1"/>
    <property type="molecule type" value="Genomic_DNA"/>
</dbReference>
<evidence type="ECO:0000313" key="3">
    <source>
        <dbReference type="Proteomes" id="UP000611227"/>
    </source>
</evidence>
<protein>
    <submittedName>
        <fullName evidence="2">CS012 protein</fullName>
    </submittedName>
</protein>
<dbReference type="InterPro" id="IPR033369">
    <property type="entry name" value="C19orf12"/>
</dbReference>
<evidence type="ECO:0000256" key="1">
    <source>
        <dbReference type="ARBA" id="ARBA00029457"/>
    </source>
</evidence>
<gene>
    <name evidence="2" type="primary">Cs012_1</name>
    <name evidence="2" type="ORF">RAMSUL_R04663</name>
</gene>
<comment type="similarity">
    <text evidence="1">Belongs to the C19orf12 family.</text>
</comment>
<reference evidence="2" key="1">
    <citation type="submission" date="2019-09" db="EMBL/GenBank/DDBJ databases">
        <title>Bird 10,000 Genomes (B10K) Project - Family phase.</title>
        <authorList>
            <person name="Zhang G."/>
        </authorList>
    </citation>
    <scope>NUCLEOTIDE SEQUENCE</scope>
    <source>
        <strain evidence="2">B10K-DU-001-30</strain>
        <tissue evidence="2">Muscle</tissue>
    </source>
</reference>
<accession>A0A852CF00</accession>
<comment type="caution">
    <text evidence="2">The sequence shown here is derived from an EMBL/GenBank/DDBJ whole genome shotgun (WGS) entry which is preliminary data.</text>
</comment>
<organism evidence="2 3">
    <name type="scientific">Ramphastos sulfuratus</name>
    <dbReference type="NCBI Taxonomy" id="322582"/>
    <lineage>
        <taxon>Eukaryota</taxon>
        <taxon>Metazoa</taxon>
        <taxon>Chordata</taxon>
        <taxon>Craniata</taxon>
        <taxon>Vertebrata</taxon>
        <taxon>Euteleostomi</taxon>
        <taxon>Archelosauria</taxon>
        <taxon>Archosauria</taxon>
        <taxon>Dinosauria</taxon>
        <taxon>Saurischia</taxon>
        <taxon>Theropoda</taxon>
        <taxon>Coelurosauria</taxon>
        <taxon>Aves</taxon>
        <taxon>Neognathae</taxon>
        <taxon>Neoaves</taxon>
        <taxon>Telluraves</taxon>
        <taxon>Coraciimorphae</taxon>
        <taxon>Piciformes</taxon>
        <taxon>Ramphastidae</taxon>
        <taxon>Ramphastos</taxon>
    </lineage>
</organism>
<feature type="non-terminal residue" evidence="2">
    <location>
        <position position="141"/>
    </location>
</feature>
<name>A0A852CF00_9PICI</name>
<evidence type="ECO:0000313" key="2">
    <source>
        <dbReference type="EMBL" id="NXP79972.1"/>
    </source>
</evidence>
<dbReference type="PANTHER" id="PTHR31493">
    <property type="entry name" value="NAZO FAMILY MEMBER"/>
    <property type="match status" value="1"/>
</dbReference>
<keyword evidence="3" id="KW-1185">Reference proteome</keyword>
<dbReference type="AlphaFoldDB" id="A0A852CF00"/>
<proteinExistence type="inferred from homology"/>
<dbReference type="Pfam" id="PF20721">
    <property type="entry name" value="C19orf12"/>
    <property type="match status" value="1"/>
</dbReference>
<dbReference type="PANTHER" id="PTHR31493:SF1">
    <property type="entry name" value="PROTEIN C19ORF12"/>
    <property type="match status" value="1"/>
</dbReference>
<sequence length="141" mass="15391">MPINTDDVMRLFCHLSQVKGMEAAFTHCVRGALLAGTSAFIGGLLGGPPGFAVGGAFGGILGAWMTAGQFRPVPQILLELPPAEKQKLYHEAMAVLRNLDWIDAVHLIPLVMGNASLQQKLIARLKNYLVRGLRARIQYRR</sequence>
<feature type="non-terminal residue" evidence="2">
    <location>
        <position position="1"/>
    </location>
</feature>
<dbReference type="Proteomes" id="UP000611227">
    <property type="component" value="Unassembled WGS sequence"/>
</dbReference>